<name>A0ACC6V1H3_9CREN</name>
<evidence type="ECO:0000313" key="1">
    <source>
        <dbReference type="EMBL" id="MFB6490693.1"/>
    </source>
</evidence>
<dbReference type="EMBL" id="JZWT02000012">
    <property type="protein sequence ID" value="MFB6490693.1"/>
    <property type="molecule type" value="Genomic_DNA"/>
</dbReference>
<proteinExistence type="predicted"/>
<sequence>MSDRAQQLRLPSPLKTLSKMVNKVVVARLKGDVVVRGVLSIYDSCMNLVLDEAEELDKSGNTKMKYGRILIRGSQIIYISSEEAAA</sequence>
<accession>A0ACC6V1H3</accession>
<comment type="caution">
    <text evidence="1">The sequence shown here is derived from an EMBL/GenBank/DDBJ whole genome shotgun (WGS) entry which is preliminary data.</text>
</comment>
<dbReference type="Proteomes" id="UP000033636">
    <property type="component" value="Unassembled WGS sequence"/>
</dbReference>
<protein>
    <submittedName>
        <fullName evidence="1">U6 snRNA-associated Sm-like protein LSm6</fullName>
    </submittedName>
</protein>
<evidence type="ECO:0000313" key="2">
    <source>
        <dbReference type="Proteomes" id="UP000033636"/>
    </source>
</evidence>
<reference evidence="1" key="1">
    <citation type="submission" date="2024-07" db="EMBL/GenBank/DDBJ databases">
        <title>Metagenome and Metagenome-Assembled Genomes of Archaea from a hot spring from the geothermal field of Los Azufres, Mexico.</title>
        <authorList>
            <person name="Marin-Paredes R."/>
            <person name="Martinez-Romero E."/>
            <person name="Servin-Garciduenas L.E."/>
        </authorList>
    </citation>
    <scope>NUCLEOTIDE SEQUENCE</scope>
</reference>
<gene>
    <name evidence="1" type="ORF">TU35_005515</name>
</gene>
<organism evidence="1 2">
    <name type="scientific">Thermoproteus sp. AZ2</name>
    <dbReference type="NCBI Taxonomy" id="1609232"/>
    <lineage>
        <taxon>Archaea</taxon>
        <taxon>Thermoproteota</taxon>
        <taxon>Thermoprotei</taxon>
        <taxon>Thermoproteales</taxon>
        <taxon>Thermoproteaceae</taxon>
        <taxon>Thermoproteus</taxon>
    </lineage>
</organism>